<dbReference type="EMBL" id="AEIJ01000571">
    <property type="status" value="NOT_ANNOTATED_CDS"/>
    <property type="molecule type" value="Genomic_DNA"/>
</dbReference>
<dbReference type="OrthoDB" id="2747778at2759"/>
<dbReference type="EMBL" id="GL541715">
    <property type="protein sequence ID" value="KDE04125.1"/>
    <property type="molecule type" value="Genomic_DNA"/>
</dbReference>
<reference evidence="3" key="1">
    <citation type="submission" date="2010-11" db="EMBL/GenBank/DDBJ databases">
        <title>The genome sequence of Microbotryum violaceum strain p1A1 Lamole.</title>
        <authorList>
            <person name="Cuomo C."/>
            <person name="Perlin M."/>
            <person name="Young S.K."/>
            <person name="Zeng Q."/>
            <person name="Gargeya S."/>
            <person name="Alvarado L."/>
            <person name="Berlin A."/>
            <person name="Chapman S.B."/>
            <person name="Chen Z."/>
            <person name="Freedman E."/>
            <person name="Gellesch M."/>
            <person name="Goldberg J."/>
            <person name="Griggs A."/>
            <person name="Gujja S."/>
            <person name="Heilman E."/>
            <person name="Heiman D."/>
            <person name="Howarth C."/>
            <person name="Mehta T."/>
            <person name="Neiman D."/>
            <person name="Pearson M."/>
            <person name="Roberts A."/>
            <person name="Saif S."/>
            <person name="Shea T."/>
            <person name="Shenoy N."/>
            <person name="Sisk P."/>
            <person name="Stolte C."/>
            <person name="Sykes S."/>
            <person name="White J."/>
            <person name="Yandava C."/>
            <person name="Haas B."/>
            <person name="Nusbaum C."/>
            <person name="Birren B."/>
        </authorList>
    </citation>
    <scope>NUCLEOTIDE SEQUENCE [LARGE SCALE GENOMIC DNA]</scope>
    <source>
        <strain evidence="3">p1A1 Lamole</strain>
    </source>
</reference>
<gene>
    <name evidence="1" type="ORF">MVLG_05417</name>
</gene>
<name>U5HE70_USTV1</name>
<dbReference type="EnsemblFungi" id="MVLG_05417T0">
    <property type="protein sequence ID" value="MVLG_05417T0"/>
    <property type="gene ID" value="MVLG_05417"/>
</dbReference>
<protein>
    <submittedName>
        <fullName evidence="1 2">Uncharacterized protein</fullName>
    </submittedName>
</protein>
<dbReference type="HOGENOM" id="CLU_1603982_0_0_1"/>
<accession>U5HE70</accession>
<dbReference type="InParanoid" id="U5HE70"/>
<sequence length="166" mass="18467">MQHVTPNFVGGEAEMLRSINHAHDSGVLPSETVNHVAMLEVATSLRQHRSQVNDHLLPRRKATGIHGYDRDNMLRIKAIRRPLDLLILRNPTPVPRILASGPGMSLDSPAPLEHVLQVFDQLLTVLVALRRCGFYHRICLSTTSSTTRATLFCRVGAAAWRLDPAK</sequence>
<keyword evidence="3" id="KW-1185">Reference proteome</keyword>
<reference evidence="1 3" key="3">
    <citation type="journal article" date="2015" name="BMC Genomics">
        <title>Sex and parasites: genomic and transcriptomic analysis of Microbotryum lychnidis-dioicae, the biotrophic and plant-castrating anther smut fungus.</title>
        <authorList>
            <person name="Perlin M.H."/>
            <person name="Amselem J."/>
            <person name="Fontanillas E."/>
            <person name="Toh S.S."/>
            <person name="Chen Z."/>
            <person name="Goldberg J."/>
            <person name="Duplessis S."/>
            <person name="Henrissat B."/>
            <person name="Young S."/>
            <person name="Zeng Q."/>
            <person name="Aguileta G."/>
            <person name="Petit E."/>
            <person name="Badouin H."/>
            <person name="Andrews J."/>
            <person name="Razeeq D."/>
            <person name="Gabaldon T."/>
            <person name="Quesneville H."/>
            <person name="Giraud T."/>
            <person name="Hood M.E."/>
            <person name="Schultz D.J."/>
            <person name="Cuomo C.A."/>
        </authorList>
    </citation>
    <scope>NUCLEOTIDE SEQUENCE [LARGE SCALE GENOMIC DNA]</scope>
    <source>
        <strain evidence="3">p1A1 Lamole</strain>
        <strain evidence="1">P1A1 Lamole</strain>
    </source>
</reference>
<evidence type="ECO:0000313" key="3">
    <source>
        <dbReference type="Proteomes" id="UP000017200"/>
    </source>
</evidence>
<dbReference type="Proteomes" id="UP000017200">
    <property type="component" value="Unassembled WGS sequence"/>
</dbReference>
<reference evidence="2" key="4">
    <citation type="submission" date="2015-06" db="UniProtKB">
        <authorList>
            <consortium name="EnsemblFungi"/>
        </authorList>
    </citation>
    <scope>IDENTIFICATION</scope>
</reference>
<proteinExistence type="predicted"/>
<evidence type="ECO:0000313" key="2">
    <source>
        <dbReference type="EnsemblFungi" id="MVLG_05417T0"/>
    </source>
</evidence>
<reference evidence="1" key="2">
    <citation type="submission" date="2010-11" db="EMBL/GenBank/DDBJ databases">
        <authorList>
            <consortium name="The Broad Institute Genome Sequencing Platform"/>
            <person name="Earl A."/>
            <person name="Ward D."/>
            <person name="Feldgarden M."/>
            <person name="Gevers D."/>
            <person name="Butler R."/>
            <person name="Young S.K."/>
            <person name="Zeng Q."/>
            <person name="Gargeya S."/>
            <person name="Fitzgerald M."/>
            <person name="Haas B."/>
            <person name="Abouelleil A."/>
            <person name="Alvarado L."/>
            <person name="Arachchi H.M."/>
            <person name="Berlin A."/>
            <person name="Brown A."/>
            <person name="Chapman S.B."/>
            <person name="Chen Z."/>
            <person name="Dunbar C."/>
            <person name="Freedman E."/>
            <person name="Gearin G."/>
            <person name="Gellesch M."/>
            <person name="Goldberg J."/>
            <person name="Griggs A."/>
            <person name="Gujja S."/>
            <person name="Heilman E."/>
            <person name="Heiman D."/>
            <person name="Howarth C."/>
            <person name="Larson L."/>
            <person name="Lui A."/>
            <person name="MacDonald P.J.P."/>
            <person name="Mehta T."/>
            <person name="Montmayeur A."/>
            <person name="Murphy C."/>
            <person name="Neiman D."/>
            <person name="Pearson M."/>
            <person name="Priest M."/>
            <person name="Roberts A."/>
            <person name="Saif S."/>
            <person name="Shea T."/>
            <person name="Shenoy N."/>
            <person name="Sisk P."/>
            <person name="Stolte C."/>
            <person name="Sykes S."/>
            <person name="White J."/>
            <person name="Yandava C."/>
            <person name="Wortman J."/>
            <person name="Nusbaum C."/>
            <person name="Birren B."/>
        </authorList>
    </citation>
    <scope>NUCLEOTIDE SEQUENCE</scope>
    <source>
        <strain evidence="1">P1A1 Lamole</strain>
    </source>
</reference>
<dbReference type="AlphaFoldDB" id="U5HE70"/>
<evidence type="ECO:0000313" key="1">
    <source>
        <dbReference type="EMBL" id="KDE04125.1"/>
    </source>
</evidence>
<organism evidence="1">
    <name type="scientific">Microbotryum lychnidis-dioicae (strain p1A1 Lamole / MvSl-1064)</name>
    <name type="common">Anther smut fungus</name>
    <dbReference type="NCBI Taxonomy" id="683840"/>
    <lineage>
        <taxon>Eukaryota</taxon>
        <taxon>Fungi</taxon>
        <taxon>Dikarya</taxon>
        <taxon>Basidiomycota</taxon>
        <taxon>Pucciniomycotina</taxon>
        <taxon>Microbotryomycetes</taxon>
        <taxon>Microbotryales</taxon>
        <taxon>Microbotryaceae</taxon>
        <taxon>Microbotryum</taxon>
    </lineage>
</organism>